<dbReference type="GO" id="GO:0072583">
    <property type="term" value="P:clathrin-dependent endocytosis"/>
    <property type="evidence" value="ECO:0007669"/>
    <property type="project" value="InterPro"/>
</dbReference>
<dbReference type="InterPro" id="IPR014712">
    <property type="entry name" value="ANTH_dom_sf"/>
</dbReference>
<dbReference type="InterPro" id="IPR045192">
    <property type="entry name" value="AP180-like"/>
</dbReference>
<proteinExistence type="predicted"/>
<dbReference type="Proteomes" id="UP001202328">
    <property type="component" value="Unassembled WGS sequence"/>
</dbReference>
<dbReference type="Gene3D" id="1.20.58.150">
    <property type="entry name" value="ANTH domain"/>
    <property type="match status" value="1"/>
</dbReference>
<dbReference type="PANTHER" id="PTHR22951">
    <property type="entry name" value="CLATHRIN ASSEMBLY PROTEIN"/>
    <property type="match status" value="1"/>
</dbReference>
<evidence type="ECO:0000256" key="1">
    <source>
        <dbReference type="ARBA" id="ARBA00004370"/>
    </source>
</evidence>
<dbReference type="PANTHER" id="PTHR22951:SF32">
    <property type="entry name" value="OS06G0175500 PROTEIN"/>
    <property type="match status" value="1"/>
</dbReference>
<dbReference type="GO" id="GO:0005905">
    <property type="term" value="C:clathrin-coated pit"/>
    <property type="evidence" value="ECO:0007669"/>
    <property type="project" value="TreeGrafter"/>
</dbReference>
<dbReference type="GO" id="GO:0005545">
    <property type="term" value="F:1-phosphatidylinositol binding"/>
    <property type="evidence" value="ECO:0007669"/>
    <property type="project" value="InterPro"/>
</dbReference>
<dbReference type="AlphaFoldDB" id="A0AAD4S2R8"/>
<dbReference type="Pfam" id="PF07651">
    <property type="entry name" value="ANTH"/>
    <property type="match status" value="1"/>
</dbReference>
<dbReference type="GO" id="GO:0030136">
    <property type="term" value="C:clathrin-coated vesicle"/>
    <property type="evidence" value="ECO:0007669"/>
    <property type="project" value="InterPro"/>
</dbReference>
<keyword evidence="2" id="KW-0812">Transmembrane</keyword>
<evidence type="ECO:0000313" key="6">
    <source>
        <dbReference type="Proteomes" id="UP001202328"/>
    </source>
</evidence>
<dbReference type="SUPFAM" id="SSF89009">
    <property type="entry name" value="GAT-like domain"/>
    <property type="match status" value="1"/>
</dbReference>
<keyword evidence="3" id="KW-0472">Membrane</keyword>
<sequence length="116" mass="12378">MGTGPAVDLLVGSGAGGTAVTFTYPLDLALTKLAFQRTRDLDTIDLLEHLPALQQLLFRVLGCQTQVAAVYNFVIQLALSMVAGESIKIYNAISDGVLNRMTIEVEKIIGRGSGKL</sequence>
<dbReference type="InterPro" id="IPR023395">
    <property type="entry name" value="MCP_dom_sf"/>
</dbReference>
<gene>
    <name evidence="5" type="ORF">MKW98_028858</name>
</gene>
<comment type="subcellular location">
    <subcellularLocation>
        <location evidence="1">Membrane</location>
    </subcellularLocation>
</comment>
<dbReference type="GO" id="GO:0006900">
    <property type="term" value="P:vesicle budding from membrane"/>
    <property type="evidence" value="ECO:0007669"/>
    <property type="project" value="TreeGrafter"/>
</dbReference>
<accession>A0AAD4S2R8</accession>
<evidence type="ECO:0000256" key="3">
    <source>
        <dbReference type="ARBA" id="ARBA00023136"/>
    </source>
</evidence>
<evidence type="ECO:0000256" key="2">
    <source>
        <dbReference type="ARBA" id="ARBA00022692"/>
    </source>
</evidence>
<comment type="caution">
    <text evidence="5">The sequence shown here is derived from an EMBL/GenBank/DDBJ whole genome shotgun (WGS) entry which is preliminary data.</text>
</comment>
<feature type="domain" description="AP180 N-terminal homology (ANTH)" evidence="4">
    <location>
        <begin position="37"/>
        <end position="99"/>
    </location>
</feature>
<dbReference type="EMBL" id="JAJJMB010014829">
    <property type="protein sequence ID" value="KAI3857594.1"/>
    <property type="molecule type" value="Genomic_DNA"/>
</dbReference>
<evidence type="ECO:0000313" key="5">
    <source>
        <dbReference type="EMBL" id="KAI3857594.1"/>
    </source>
</evidence>
<dbReference type="GO" id="GO:0000149">
    <property type="term" value="F:SNARE binding"/>
    <property type="evidence" value="ECO:0007669"/>
    <property type="project" value="TreeGrafter"/>
</dbReference>
<dbReference type="InterPro" id="IPR011417">
    <property type="entry name" value="ANTH_dom"/>
</dbReference>
<reference evidence="5" key="1">
    <citation type="submission" date="2022-04" db="EMBL/GenBank/DDBJ databases">
        <title>A functionally conserved STORR gene fusion in Papaver species that diverged 16.8 million years ago.</title>
        <authorList>
            <person name="Catania T."/>
        </authorList>
    </citation>
    <scope>NUCLEOTIDE SEQUENCE</scope>
    <source>
        <strain evidence="5">S-188037</strain>
    </source>
</reference>
<organism evidence="5 6">
    <name type="scientific">Papaver atlanticum</name>
    <dbReference type="NCBI Taxonomy" id="357466"/>
    <lineage>
        <taxon>Eukaryota</taxon>
        <taxon>Viridiplantae</taxon>
        <taxon>Streptophyta</taxon>
        <taxon>Embryophyta</taxon>
        <taxon>Tracheophyta</taxon>
        <taxon>Spermatophyta</taxon>
        <taxon>Magnoliopsida</taxon>
        <taxon>Ranunculales</taxon>
        <taxon>Papaveraceae</taxon>
        <taxon>Papaveroideae</taxon>
        <taxon>Papaver</taxon>
    </lineage>
</organism>
<dbReference type="SUPFAM" id="SSF103506">
    <property type="entry name" value="Mitochondrial carrier"/>
    <property type="match status" value="1"/>
</dbReference>
<dbReference type="GO" id="GO:0048268">
    <property type="term" value="P:clathrin coat assembly"/>
    <property type="evidence" value="ECO:0007669"/>
    <property type="project" value="InterPro"/>
</dbReference>
<evidence type="ECO:0000259" key="4">
    <source>
        <dbReference type="Pfam" id="PF07651"/>
    </source>
</evidence>
<name>A0AAD4S2R8_9MAGN</name>
<protein>
    <recommendedName>
        <fullName evidence="4">AP180 N-terminal homology (ANTH) domain-containing protein</fullName>
    </recommendedName>
</protein>
<dbReference type="GO" id="GO:0005546">
    <property type="term" value="F:phosphatidylinositol-4,5-bisphosphate binding"/>
    <property type="evidence" value="ECO:0007669"/>
    <property type="project" value="TreeGrafter"/>
</dbReference>
<keyword evidence="6" id="KW-1185">Reference proteome</keyword>
<dbReference type="GO" id="GO:0032050">
    <property type="term" value="F:clathrin heavy chain binding"/>
    <property type="evidence" value="ECO:0007669"/>
    <property type="project" value="TreeGrafter"/>
</dbReference>